<reference evidence="2 3" key="1">
    <citation type="submission" date="2014-02" db="EMBL/GenBank/DDBJ databases">
        <title>The genome announcement of Streptomyces toyocaensis NRRL15009.</title>
        <authorList>
            <person name="Hong H.-J."/>
            <person name="Kwun M.J."/>
        </authorList>
    </citation>
    <scope>NUCLEOTIDE SEQUENCE [LARGE SCALE GENOMIC DNA]</scope>
    <source>
        <strain evidence="2 3">NRRL 15009</strain>
    </source>
</reference>
<dbReference type="AlphaFoldDB" id="A0A081XHY6"/>
<organism evidence="2 3">
    <name type="scientific">Streptomyces toyocaensis</name>
    <dbReference type="NCBI Taxonomy" id="55952"/>
    <lineage>
        <taxon>Bacteria</taxon>
        <taxon>Bacillati</taxon>
        <taxon>Actinomycetota</taxon>
        <taxon>Actinomycetes</taxon>
        <taxon>Kitasatosporales</taxon>
        <taxon>Streptomycetaceae</taxon>
        <taxon>Streptomyces</taxon>
    </lineage>
</organism>
<accession>A0A081XHY6</accession>
<dbReference type="EMBL" id="JFCB01000050">
    <property type="protein sequence ID" value="KES03159.1"/>
    <property type="molecule type" value="Genomic_DNA"/>
</dbReference>
<gene>
    <name evidence="2" type="ORF">BU52_32045</name>
</gene>
<dbReference type="STRING" id="55952.BU52_32045"/>
<comment type="caution">
    <text evidence="2">The sequence shown here is derived from an EMBL/GenBank/DDBJ whole genome shotgun (WGS) entry which is preliminary data.</text>
</comment>
<keyword evidence="1" id="KW-0732">Signal</keyword>
<feature type="signal peptide" evidence="1">
    <location>
        <begin position="1"/>
        <end position="20"/>
    </location>
</feature>
<keyword evidence="3" id="KW-1185">Reference proteome</keyword>
<protein>
    <recommendedName>
        <fullName evidence="4">Lipoprotein</fullName>
    </recommendedName>
</protein>
<sequence length="61" mass="5979">MKLSFRAITTSAVATVAAFAAVCAVAAASTAGGLTSERSVTAVHAPKGVPATPKPVNIWGP</sequence>
<feature type="chain" id="PRO_5039693729" description="Lipoprotein" evidence="1">
    <location>
        <begin position="21"/>
        <end position="61"/>
    </location>
</feature>
<proteinExistence type="predicted"/>
<name>A0A081XHY6_STRTO</name>
<evidence type="ECO:0000313" key="3">
    <source>
        <dbReference type="Proteomes" id="UP000028341"/>
    </source>
</evidence>
<evidence type="ECO:0008006" key="4">
    <source>
        <dbReference type="Google" id="ProtNLM"/>
    </source>
</evidence>
<evidence type="ECO:0000256" key="1">
    <source>
        <dbReference type="SAM" id="SignalP"/>
    </source>
</evidence>
<dbReference type="RefSeq" id="WP_037940868.1">
    <property type="nucleotide sequence ID" value="NZ_JBFADL010000014.1"/>
</dbReference>
<dbReference type="eggNOG" id="ENOG5030F88">
    <property type="taxonomic scope" value="Bacteria"/>
</dbReference>
<evidence type="ECO:0000313" key="2">
    <source>
        <dbReference type="EMBL" id="KES03159.1"/>
    </source>
</evidence>
<dbReference type="Proteomes" id="UP000028341">
    <property type="component" value="Unassembled WGS sequence"/>
</dbReference>